<keyword evidence="7" id="KW-1015">Disulfide bond</keyword>
<dbReference type="CDD" id="cd03017">
    <property type="entry name" value="PRX_BCP"/>
    <property type="match status" value="1"/>
</dbReference>
<dbReference type="GO" id="GO:0034599">
    <property type="term" value="P:cellular response to oxidative stress"/>
    <property type="evidence" value="ECO:0007669"/>
    <property type="project" value="TreeGrafter"/>
</dbReference>
<evidence type="ECO:0000256" key="7">
    <source>
        <dbReference type="ARBA" id="ARBA00023157"/>
    </source>
</evidence>
<dbReference type="InterPro" id="IPR024706">
    <property type="entry name" value="Peroxiredoxin_AhpC-typ"/>
</dbReference>
<comment type="subunit">
    <text evidence="2">Monomer.</text>
</comment>
<keyword evidence="16" id="KW-1185">Reference proteome</keyword>
<feature type="active site" description="Cysteine sulfenic acid (-SOH) intermediate; for peroxidase activity" evidence="13">
    <location>
        <position position="58"/>
    </location>
</feature>
<dbReference type="EMBL" id="QFWT01000002">
    <property type="protein sequence ID" value="PWI34439.1"/>
    <property type="molecule type" value="Genomic_DNA"/>
</dbReference>
<dbReference type="Pfam" id="PF00578">
    <property type="entry name" value="AhpC-TSA"/>
    <property type="match status" value="1"/>
</dbReference>
<reference evidence="15 16" key="1">
    <citation type="submission" date="2018-05" db="EMBL/GenBank/DDBJ databases">
        <title>Vibrio limimaris sp. nov., isolated from marine sediment.</title>
        <authorList>
            <person name="Li C.-M."/>
        </authorList>
    </citation>
    <scope>NUCLEOTIDE SEQUENCE [LARGE SCALE GENOMIC DNA]</scope>
    <source>
        <strain evidence="15 16">E4404</strain>
    </source>
</reference>
<dbReference type="FunFam" id="3.40.30.10:FF:000007">
    <property type="entry name" value="Thioredoxin-dependent thiol peroxidase"/>
    <property type="match status" value="1"/>
</dbReference>
<dbReference type="PIRSF" id="PIRSF000239">
    <property type="entry name" value="AHPC"/>
    <property type="match status" value="1"/>
</dbReference>
<evidence type="ECO:0000256" key="8">
    <source>
        <dbReference type="ARBA" id="ARBA00023284"/>
    </source>
</evidence>
<evidence type="ECO:0000256" key="5">
    <source>
        <dbReference type="ARBA" id="ARBA00022862"/>
    </source>
</evidence>
<feature type="domain" description="Thioredoxin" evidence="14">
    <location>
        <begin position="16"/>
        <end position="167"/>
    </location>
</feature>
<dbReference type="NCBIfam" id="NF006960">
    <property type="entry name" value="PRK09437.1"/>
    <property type="match status" value="1"/>
</dbReference>
<organism evidence="15 16">
    <name type="scientific">Vibrio albus</name>
    <dbReference type="NCBI Taxonomy" id="2200953"/>
    <lineage>
        <taxon>Bacteria</taxon>
        <taxon>Pseudomonadati</taxon>
        <taxon>Pseudomonadota</taxon>
        <taxon>Gammaproteobacteria</taxon>
        <taxon>Vibrionales</taxon>
        <taxon>Vibrionaceae</taxon>
        <taxon>Vibrio</taxon>
    </lineage>
</organism>
<keyword evidence="6" id="KW-0560">Oxidoreductase</keyword>
<evidence type="ECO:0000256" key="2">
    <source>
        <dbReference type="ARBA" id="ARBA00011245"/>
    </source>
</evidence>
<gene>
    <name evidence="15" type="ORF">DI392_04830</name>
</gene>
<evidence type="ECO:0000256" key="4">
    <source>
        <dbReference type="ARBA" id="ARBA00022559"/>
    </source>
</evidence>
<evidence type="ECO:0000256" key="10">
    <source>
        <dbReference type="ARBA" id="ARBA00038489"/>
    </source>
</evidence>
<dbReference type="SUPFAM" id="SSF52833">
    <property type="entry name" value="Thioredoxin-like"/>
    <property type="match status" value="1"/>
</dbReference>
<comment type="caution">
    <text evidence="15">The sequence shown here is derived from an EMBL/GenBank/DDBJ whole genome shotgun (WGS) entry which is preliminary data.</text>
</comment>
<evidence type="ECO:0000256" key="9">
    <source>
        <dbReference type="ARBA" id="ARBA00032824"/>
    </source>
</evidence>
<dbReference type="Proteomes" id="UP000245362">
    <property type="component" value="Unassembled WGS sequence"/>
</dbReference>
<dbReference type="PANTHER" id="PTHR42801:SF4">
    <property type="entry name" value="AHPC_TSA FAMILY PROTEIN"/>
    <property type="match status" value="1"/>
</dbReference>
<dbReference type="GO" id="GO:0008379">
    <property type="term" value="F:thioredoxin peroxidase activity"/>
    <property type="evidence" value="ECO:0007669"/>
    <property type="project" value="TreeGrafter"/>
</dbReference>
<dbReference type="InterPro" id="IPR000866">
    <property type="entry name" value="AhpC/TSA"/>
</dbReference>
<dbReference type="PROSITE" id="PS51352">
    <property type="entry name" value="THIOREDOXIN_2"/>
    <property type="match status" value="1"/>
</dbReference>
<comment type="function">
    <text evidence="1">Thiol-specific peroxidase that catalyzes the reduction of hydrogen peroxide and organic hydroperoxides to water and alcohols, respectively. Plays a role in cell protection against oxidative stress by detoxifying peroxides and as sensor of hydrogen peroxide-mediated signaling events.</text>
</comment>
<name>A0A2U3BCD1_9VIBR</name>
<keyword evidence="4 15" id="KW-0575">Peroxidase</keyword>
<evidence type="ECO:0000313" key="16">
    <source>
        <dbReference type="Proteomes" id="UP000245362"/>
    </source>
</evidence>
<evidence type="ECO:0000256" key="6">
    <source>
        <dbReference type="ARBA" id="ARBA00023002"/>
    </source>
</evidence>
<dbReference type="Gene3D" id="3.40.30.10">
    <property type="entry name" value="Glutaredoxin"/>
    <property type="match status" value="1"/>
</dbReference>
<evidence type="ECO:0000256" key="13">
    <source>
        <dbReference type="PIRSR" id="PIRSR000239-1"/>
    </source>
</evidence>
<evidence type="ECO:0000259" key="14">
    <source>
        <dbReference type="PROSITE" id="PS51352"/>
    </source>
</evidence>
<evidence type="ECO:0000256" key="3">
    <source>
        <dbReference type="ARBA" id="ARBA00013017"/>
    </source>
</evidence>
<dbReference type="PANTHER" id="PTHR42801">
    <property type="entry name" value="THIOREDOXIN-DEPENDENT PEROXIDE REDUCTASE"/>
    <property type="match status" value="1"/>
</dbReference>
<evidence type="ECO:0000256" key="12">
    <source>
        <dbReference type="ARBA" id="ARBA00049091"/>
    </source>
</evidence>
<dbReference type="InterPro" id="IPR036249">
    <property type="entry name" value="Thioredoxin-like_sf"/>
</dbReference>
<comment type="catalytic activity">
    <reaction evidence="12">
        <text>a hydroperoxide + [thioredoxin]-dithiol = an alcohol + [thioredoxin]-disulfide + H2O</text>
        <dbReference type="Rhea" id="RHEA:62620"/>
        <dbReference type="Rhea" id="RHEA-COMP:10698"/>
        <dbReference type="Rhea" id="RHEA-COMP:10700"/>
        <dbReference type="ChEBI" id="CHEBI:15377"/>
        <dbReference type="ChEBI" id="CHEBI:29950"/>
        <dbReference type="ChEBI" id="CHEBI:30879"/>
        <dbReference type="ChEBI" id="CHEBI:35924"/>
        <dbReference type="ChEBI" id="CHEBI:50058"/>
        <dbReference type="EC" id="1.11.1.24"/>
    </reaction>
</comment>
<protein>
    <recommendedName>
        <fullName evidence="3">thioredoxin-dependent peroxiredoxin</fullName>
        <ecNumber evidence="3">1.11.1.24</ecNumber>
    </recommendedName>
    <alternativeName>
        <fullName evidence="9">Thioredoxin peroxidase</fullName>
    </alternativeName>
    <alternativeName>
        <fullName evidence="11">Thioredoxin-dependent peroxiredoxin Bcp</fullName>
    </alternativeName>
</protein>
<dbReference type="InterPro" id="IPR013766">
    <property type="entry name" value="Thioredoxin_domain"/>
</dbReference>
<keyword evidence="8" id="KW-0676">Redox-active center</keyword>
<dbReference type="GO" id="GO:0005737">
    <property type="term" value="C:cytoplasm"/>
    <property type="evidence" value="ECO:0007669"/>
    <property type="project" value="TreeGrafter"/>
</dbReference>
<dbReference type="OrthoDB" id="9812811at2"/>
<keyword evidence="5" id="KW-0049">Antioxidant</keyword>
<dbReference type="GO" id="GO:0045454">
    <property type="term" value="P:cell redox homeostasis"/>
    <property type="evidence" value="ECO:0007669"/>
    <property type="project" value="TreeGrafter"/>
</dbReference>
<dbReference type="InterPro" id="IPR050924">
    <property type="entry name" value="Peroxiredoxin_BCP/PrxQ"/>
</dbReference>
<evidence type="ECO:0000313" key="15">
    <source>
        <dbReference type="EMBL" id="PWI34439.1"/>
    </source>
</evidence>
<evidence type="ECO:0000256" key="1">
    <source>
        <dbReference type="ARBA" id="ARBA00003330"/>
    </source>
</evidence>
<evidence type="ECO:0000256" key="11">
    <source>
        <dbReference type="ARBA" id="ARBA00042639"/>
    </source>
</evidence>
<proteinExistence type="inferred from homology"/>
<sequence length="167" mass="18588">MTGIGINTKKEVNAMLDIGKPAPTFTLEDQTGSEVSLADFGGKKVLVYFYPRASTPGCTTQACGLRDSMAELKDLNVEVLGISPDTPKRLANFTEKQSLNFTLLADPEHEVCEAYGVWQLKKFMGRENMGVVRTSFLIDENGNLEHIFNKFKTKDHHEVVLNYLNDA</sequence>
<dbReference type="AlphaFoldDB" id="A0A2U3BCD1"/>
<accession>A0A2U3BCD1</accession>
<dbReference type="EC" id="1.11.1.24" evidence="3"/>
<comment type="similarity">
    <text evidence="10">Belongs to the peroxiredoxin family. BCP/PrxQ subfamily.</text>
</comment>